<accession>A0A6C0AD89</accession>
<evidence type="ECO:0000313" key="2">
    <source>
        <dbReference type="EMBL" id="QHS77511.1"/>
    </source>
</evidence>
<keyword evidence="1" id="KW-0472">Membrane</keyword>
<feature type="transmembrane region" description="Helical" evidence="1">
    <location>
        <begin position="82"/>
        <end position="104"/>
    </location>
</feature>
<feature type="transmembrane region" description="Helical" evidence="1">
    <location>
        <begin position="133"/>
        <end position="152"/>
    </location>
</feature>
<keyword evidence="1" id="KW-0812">Transmembrane</keyword>
<name>A0A6C0AD89_9ZZZZ</name>
<reference evidence="2" key="1">
    <citation type="journal article" date="2020" name="Nature">
        <title>Giant virus diversity and host interactions through global metagenomics.</title>
        <authorList>
            <person name="Schulz F."/>
            <person name="Roux S."/>
            <person name="Paez-Espino D."/>
            <person name="Jungbluth S."/>
            <person name="Walsh D.A."/>
            <person name="Denef V.J."/>
            <person name="McMahon K.D."/>
            <person name="Konstantinidis K.T."/>
            <person name="Eloe-Fadrosh E.A."/>
            <person name="Kyrpides N.C."/>
            <person name="Woyke T."/>
        </authorList>
    </citation>
    <scope>NUCLEOTIDE SEQUENCE</scope>
    <source>
        <strain evidence="2">GVMAG-S-1004661-13</strain>
    </source>
</reference>
<sequence length="208" mass="24580">MSKQQNTLSFSNNESLPLNYEDVGKKSDKELYNENFKNLYISEQFMISVYYMMQYLMIILPLTTVLIGIGTKAYENKNYMSIFIFNSIRTIYTAIDSILIFKIIKKGIINNMGCRTFVSSTGLFNMYFKDYKFIWLGIVRFMLWLIFVIIGFCIVSQKTFGIDYHNVLNNNYILYVFHSVSISLTFGLPILFFIIYYIHCCMYYLESQ</sequence>
<dbReference type="AlphaFoldDB" id="A0A6C0AD89"/>
<keyword evidence="1" id="KW-1133">Transmembrane helix</keyword>
<organism evidence="2">
    <name type="scientific">viral metagenome</name>
    <dbReference type="NCBI Taxonomy" id="1070528"/>
    <lineage>
        <taxon>unclassified sequences</taxon>
        <taxon>metagenomes</taxon>
        <taxon>organismal metagenomes</taxon>
    </lineage>
</organism>
<protein>
    <submittedName>
        <fullName evidence="2">Uncharacterized protein</fullName>
    </submittedName>
</protein>
<evidence type="ECO:0000256" key="1">
    <source>
        <dbReference type="SAM" id="Phobius"/>
    </source>
</evidence>
<feature type="transmembrane region" description="Helical" evidence="1">
    <location>
        <begin position="49"/>
        <end position="70"/>
    </location>
</feature>
<proteinExistence type="predicted"/>
<dbReference type="EMBL" id="MN740551">
    <property type="protein sequence ID" value="QHS77511.1"/>
    <property type="molecule type" value="Genomic_DNA"/>
</dbReference>
<feature type="transmembrane region" description="Helical" evidence="1">
    <location>
        <begin position="172"/>
        <end position="198"/>
    </location>
</feature>